<dbReference type="AlphaFoldDB" id="A0A7I7SEQ9"/>
<evidence type="ECO:0000313" key="1">
    <source>
        <dbReference type="EMBL" id="OSC33068.1"/>
    </source>
</evidence>
<sequence length="105" mass="11300">MPTDAPMPTWLRRVMLADRAGSAWYVGTGFIFAPILVVLSPWPVLTAVAWWLIGLTGLYLGLLGVAMAVGLAQVLRSGTEIPAEFWWALIGRSDPGAGAAHQRAR</sequence>
<proteinExistence type="predicted"/>
<protein>
    <submittedName>
        <fullName evidence="1">Uncharacterized protein</fullName>
    </submittedName>
</protein>
<reference evidence="1 2" key="1">
    <citation type="submission" date="2017-04" db="EMBL/GenBank/DDBJ databases">
        <title>The new phylogeny of genus Mycobacterium.</title>
        <authorList>
            <person name="Tortoli E."/>
            <person name="Trovato A."/>
            <person name="Cirillo D.M."/>
        </authorList>
    </citation>
    <scope>NUCLEOTIDE SEQUENCE [LARGE SCALE GENOMIC DNA]</scope>
    <source>
        <strain evidence="1 2">KCTC 19819</strain>
    </source>
</reference>
<gene>
    <name evidence="1" type="ORF">B8W67_12410</name>
</gene>
<accession>A0A7I7SEQ9</accession>
<dbReference type="EMBL" id="NCXO01000027">
    <property type="protein sequence ID" value="OSC33068.1"/>
    <property type="molecule type" value="Genomic_DNA"/>
</dbReference>
<dbReference type="Proteomes" id="UP000193577">
    <property type="component" value="Unassembled WGS sequence"/>
</dbReference>
<name>A0A7I7SEQ9_9MYCO</name>
<comment type="caution">
    <text evidence="1">The sequence shown here is derived from an EMBL/GenBank/DDBJ whole genome shotgun (WGS) entry which is preliminary data.</text>
</comment>
<organism evidence="1 2">
    <name type="scientific">Mycolicibacillus koreensis</name>
    <dbReference type="NCBI Taxonomy" id="1069220"/>
    <lineage>
        <taxon>Bacteria</taxon>
        <taxon>Bacillati</taxon>
        <taxon>Actinomycetota</taxon>
        <taxon>Actinomycetes</taxon>
        <taxon>Mycobacteriales</taxon>
        <taxon>Mycobacteriaceae</taxon>
        <taxon>Mycolicibacillus</taxon>
    </lineage>
</organism>
<evidence type="ECO:0000313" key="2">
    <source>
        <dbReference type="Proteomes" id="UP000193577"/>
    </source>
</evidence>
<dbReference type="OrthoDB" id="4375903at2"/>
<dbReference type="RefSeq" id="WP_085304251.1">
    <property type="nucleotide sequence ID" value="NZ_AP022594.1"/>
</dbReference>
<keyword evidence="2" id="KW-1185">Reference proteome</keyword>